<dbReference type="EMBL" id="AEEC02000019">
    <property type="protein sequence ID" value="EOA04025.1"/>
    <property type="molecule type" value="Genomic_DNA"/>
</dbReference>
<accession>A0AAI9N343</accession>
<name>A0AAI9N343_9BURK</name>
<dbReference type="InterPro" id="IPR005467">
    <property type="entry name" value="His_kinase_dom"/>
</dbReference>
<dbReference type="GO" id="GO:0000155">
    <property type="term" value="F:phosphorelay sensor kinase activity"/>
    <property type="evidence" value="ECO:0007669"/>
    <property type="project" value="InterPro"/>
</dbReference>
<dbReference type="PANTHER" id="PTHR43065">
    <property type="entry name" value="SENSOR HISTIDINE KINASE"/>
    <property type="match status" value="1"/>
</dbReference>
<feature type="transmembrane region" description="Helical" evidence="10">
    <location>
        <begin position="270"/>
        <end position="290"/>
    </location>
</feature>
<comment type="subcellular location">
    <subcellularLocation>
        <location evidence="2">Cell membrane</location>
        <topology evidence="2">Multi-pass membrane protein</topology>
    </subcellularLocation>
</comment>
<dbReference type="SMART" id="SM00387">
    <property type="entry name" value="HATPase_c"/>
    <property type="match status" value="1"/>
</dbReference>
<evidence type="ECO:0000256" key="10">
    <source>
        <dbReference type="SAM" id="Phobius"/>
    </source>
</evidence>
<dbReference type="InterPro" id="IPR036097">
    <property type="entry name" value="HisK_dim/P_sf"/>
</dbReference>
<feature type="transmembrane region" description="Helical" evidence="10">
    <location>
        <begin position="66"/>
        <end position="81"/>
    </location>
</feature>
<dbReference type="Pfam" id="PF02518">
    <property type="entry name" value="HATPase_c"/>
    <property type="match status" value="1"/>
</dbReference>
<comment type="catalytic activity">
    <reaction evidence="1">
        <text>ATP + protein L-histidine = ADP + protein N-phospho-L-histidine.</text>
        <dbReference type="EC" id="2.7.13.3"/>
    </reaction>
</comment>
<dbReference type="InterPro" id="IPR011006">
    <property type="entry name" value="CheY-like_superfamily"/>
</dbReference>
<dbReference type="InterPro" id="IPR007895">
    <property type="entry name" value="MASE1"/>
</dbReference>
<dbReference type="AlphaFoldDB" id="A0AAI9N343"/>
<dbReference type="RefSeq" id="WP_006464063.1">
    <property type="nucleotide sequence ID" value="NZ_AEEC02000019.1"/>
</dbReference>
<evidence type="ECO:0000313" key="13">
    <source>
        <dbReference type="EMBL" id="EOA04025.1"/>
    </source>
</evidence>
<evidence type="ECO:0000256" key="6">
    <source>
        <dbReference type="ARBA" id="ARBA00022692"/>
    </source>
</evidence>
<evidence type="ECO:0000256" key="9">
    <source>
        <dbReference type="PROSITE-ProRule" id="PRU00169"/>
    </source>
</evidence>
<dbReference type="PROSITE" id="PS50109">
    <property type="entry name" value="HIS_KIN"/>
    <property type="match status" value="1"/>
</dbReference>
<comment type="caution">
    <text evidence="13">The sequence shown here is derived from an EMBL/GenBank/DDBJ whole genome shotgun (WGS) entry which is preliminary data.</text>
</comment>
<evidence type="ECO:0000256" key="7">
    <source>
        <dbReference type="ARBA" id="ARBA00022989"/>
    </source>
</evidence>
<dbReference type="Gene3D" id="1.10.287.130">
    <property type="match status" value="1"/>
</dbReference>
<dbReference type="PRINTS" id="PR00344">
    <property type="entry name" value="BCTRLSENSOR"/>
</dbReference>
<keyword evidence="4" id="KW-1003">Cell membrane</keyword>
<dbReference type="SMART" id="SM00448">
    <property type="entry name" value="REC"/>
    <property type="match status" value="1"/>
</dbReference>
<dbReference type="SMART" id="SM00388">
    <property type="entry name" value="HisKA"/>
    <property type="match status" value="1"/>
</dbReference>
<dbReference type="SUPFAM" id="SSF47384">
    <property type="entry name" value="Homodimeric domain of signal transducing histidine kinase"/>
    <property type="match status" value="1"/>
</dbReference>
<gene>
    <name evidence="13" type="ORF">HFRIS_014174</name>
</gene>
<dbReference type="PANTHER" id="PTHR43065:SF42">
    <property type="entry name" value="TWO-COMPONENT SENSOR PPRA"/>
    <property type="match status" value="1"/>
</dbReference>
<feature type="modified residue" description="4-aspartylphosphate" evidence="9">
    <location>
        <position position="619"/>
    </location>
</feature>
<feature type="domain" description="Histidine kinase" evidence="11">
    <location>
        <begin position="315"/>
        <end position="536"/>
    </location>
</feature>
<reference evidence="13 14" key="1">
    <citation type="journal article" date="2013" name="Front. Microbiol.">
        <title>The genome of the endophytic bacterium H. frisingense GSF30(T) identifies diverse strategies in the Herbaspirillum genus to interact with plants.</title>
        <authorList>
            <person name="Straub D."/>
            <person name="Rothballer M."/>
            <person name="Hartmann A."/>
            <person name="Ludewig U."/>
        </authorList>
    </citation>
    <scope>NUCLEOTIDE SEQUENCE [LARGE SCALE GENOMIC DNA]</scope>
    <source>
        <strain evidence="13 14">GSF30</strain>
    </source>
</reference>
<proteinExistence type="predicted"/>
<feature type="transmembrane region" description="Helical" evidence="10">
    <location>
        <begin position="93"/>
        <end position="113"/>
    </location>
</feature>
<evidence type="ECO:0000256" key="1">
    <source>
        <dbReference type="ARBA" id="ARBA00000085"/>
    </source>
</evidence>
<keyword evidence="5 9" id="KW-0597">Phosphoprotein</keyword>
<dbReference type="CDD" id="cd00082">
    <property type="entry name" value="HisKA"/>
    <property type="match status" value="1"/>
</dbReference>
<evidence type="ECO:0000256" key="2">
    <source>
        <dbReference type="ARBA" id="ARBA00004651"/>
    </source>
</evidence>
<feature type="transmembrane region" description="Helical" evidence="10">
    <location>
        <begin position="125"/>
        <end position="148"/>
    </location>
</feature>
<sequence length="689" mass="73087">MTPSIPQRPLAAMFRSLLSALLCGVVYTLLASPAANLQDSTTLAPIAAPAPALMIALLWRKPARDWFPYLLAVFVAMLVVGDRDSLPVQVDAGFALLNVVQIVACIWLGRRFVSRDGQFDGLYKLGRFVALLPLLVVAVVAALGASLAADVMPAGWWAEWRTLLVGNGLAILVLTPTWLVWSQLHWRSLRGDRPSLLGAAAVVAVLLACAACDWSGEVQRVLLSLVLAGAALYGGMRSATLVTSLAAVMAVLLTLYDMGPYRQEGLDSTWSLQVDLAGLAMLTFFIAVAMRERQALAARMEQMRRFESLGLMAGGIAHDFNNVLGAAGGYAELAQEQLDPAAPAQRPLSEVVSAVRRGRELTEQILLAGRRGDRQRSLLDLREPVAEAVRLARPLCRAGVVIEFQPPAQPLAVQGHAGQLSRVALNLIRNASQAARSRVMVSLHAGEAPAEAPLAGDLPQQQAVWLEVVDDGSGIAPQHLSRLFEPFFTTRDGPGGKGTGLGLAIVAGIAIEHEGGVAVASDAGGTRFRLLLPAAAAADLPSPAATPEPTSDADQLHDEQVASGQGQCIFVVDDDAGQRTLCAQWLDALGYAPIVFDDPLLALEEFALEPLAVDLVITDLDMPQMQGDALIAALRELRADLPVVLCSGQAHVVDLARTLGVAGLTKPLERAALRRAIMTALPDTEQGTP</sequence>
<keyword evidence="8 10" id="KW-0472">Membrane</keyword>
<dbReference type="SUPFAM" id="SSF52172">
    <property type="entry name" value="CheY-like"/>
    <property type="match status" value="1"/>
</dbReference>
<dbReference type="InterPro" id="IPR003661">
    <property type="entry name" value="HisK_dim/P_dom"/>
</dbReference>
<evidence type="ECO:0000256" key="3">
    <source>
        <dbReference type="ARBA" id="ARBA00012438"/>
    </source>
</evidence>
<dbReference type="EC" id="2.7.13.3" evidence="3"/>
<dbReference type="Gene3D" id="3.40.50.2300">
    <property type="match status" value="1"/>
</dbReference>
<feature type="transmembrane region" description="Helical" evidence="10">
    <location>
        <begin position="160"/>
        <end position="184"/>
    </location>
</feature>
<dbReference type="Pfam" id="PF05231">
    <property type="entry name" value="MASE1"/>
    <property type="match status" value="1"/>
</dbReference>
<keyword evidence="7 10" id="KW-1133">Transmembrane helix</keyword>
<dbReference type="Gene3D" id="3.30.565.10">
    <property type="entry name" value="Histidine kinase-like ATPase, C-terminal domain"/>
    <property type="match status" value="1"/>
</dbReference>
<dbReference type="CDD" id="cd00075">
    <property type="entry name" value="HATPase"/>
    <property type="match status" value="1"/>
</dbReference>
<dbReference type="InterPro" id="IPR036890">
    <property type="entry name" value="HATPase_C_sf"/>
</dbReference>
<evidence type="ECO:0000313" key="14">
    <source>
        <dbReference type="Proteomes" id="UP000006772"/>
    </source>
</evidence>
<organism evidence="13 14">
    <name type="scientific">Herbaspirillum frisingense GSF30</name>
    <dbReference type="NCBI Taxonomy" id="864073"/>
    <lineage>
        <taxon>Bacteria</taxon>
        <taxon>Pseudomonadati</taxon>
        <taxon>Pseudomonadota</taxon>
        <taxon>Betaproteobacteria</taxon>
        <taxon>Burkholderiales</taxon>
        <taxon>Oxalobacteraceae</taxon>
        <taxon>Herbaspirillum</taxon>
    </lineage>
</organism>
<keyword evidence="6 10" id="KW-0812">Transmembrane</keyword>
<dbReference type="InterPro" id="IPR003594">
    <property type="entry name" value="HATPase_dom"/>
</dbReference>
<evidence type="ECO:0000259" key="12">
    <source>
        <dbReference type="PROSITE" id="PS50110"/>
    </source>
</evidence>
<evidence type="ECO:0000259" key="11">
    <source>
        <dbReference type="PROSITE" id="PS50109"/>
    </source>
</evidence>
<feature type="transmembrane region" description="Helical" evidence="10">
    <location>
        <begin position="196"/>
        <end position="216"/>
    </location>
</feature>
<feature type="domain" description="Response regulatory" evidence="12">
    <location>
        <begin position="568"/>
        <end position="681"/>
    </location>
</feature>
<dbReference type="SUPFAM" id="SSF55874">
    <property type="entry name" value="ATPase domain of HSP90 chaperone/DNA topoisomerase II/histidine kinase"/>
    <property type="match status" value="1"/>
</dbReference>
<dbReference type="PROSITE" id="PS50110">
    <property type="entry name" value="RESPONSE_REGULATORY"/>
    <property type="match status" value="1"/>
</dbReference>
<keyword evidence="13" id="KW-0808">Transferase</keyword>
<dbReference type="GO" id="GO:0005886">
    <property type="term" value="C:plasma membrane"/>
    <property type="evidence" value="ECO:0007669"/>
    <property type="project" value="UniProtKB-SubCell"/>
</dbReference>
<evidence type="ECO:0000256" key="8">
    <source>
        <dbReference type="ARBA" id="ARBA00023136"/>
    </source>
</evidence>
<dbReference type="InterPro" id="IPR001789">
    <property type="entry name" value="Sig_transdc_resp-reg_receiver"/>
</dbReference>
<keyword evidence="13" id="KW-0418">Kinase</keyword>
<dbReference type="Pfam" id="PF00072">
    <property type="entry name" value="Response_reg"/>
    <property type="match status" value="1"/>
</dbReference>
<dbReference type="InterPro" id="IPR004358">
    <property type="entry name" value="Sig_transdc_His_kin-like_C"/>
</dbReference>
<feature type="transmembrane region" description="Helical" evidence="10">
    <location>
        <begin position="41"/>
        <end position="59"/>
    </location>
</feature>
<feature type="transmembrane region" description="Helical" evidence="10">
    <location>
        <begin position="236"/>
        <end position="258"/>
    </location>
</feature>
<dbReference type="Proteomes" id="UP000006772">
    <property type="component" value="Unassembled WGS sequence"/>
</dbReference>
<evidence type="ECO:0000256" key="4">
    <source>
        <dbReference type="ARBA" id="ARBA00022475"/>
    </source>
</evidence>
<protein>
    <recommendedName>
        <fullName evidence="3">histidine kinase</fullName>
        <ecNumber evidence="3">2.7.13.3</ecNumber>
    </recommendedName>
</protein>
<evidence type="ECO:0000256" key="5">
    <source>
        <dbReference type="ARBA" id="ARBA00022553"/>
    </source>
</evidence>